<keyword evidence="2" id="KW-1185">Reference proteome</keyword>
<dbReference type="SUPFAM" id="SSF52980">
    <property type="entry name" value="Restriction endonuclease-like"/>
    <property type="match status" value="1"/>
</dbReference>
<proteinExistence type="predicted"/>
<dbReference type="AlphaFoldDB" id="A0A542ZKY2"/>
<comment type="caution">
    <text evidence="1">The sequence shown here is derived from an EMBL/GenBank/DDBJ whole genome shotgun (WGS) entry which is preliminary data.</text>
</comment>
<reference evidence="1 2" key="1">
    <citation type="submission" date="2019-06" db="EMBL/GenBank/DDBJ databases">
        <title>Sequencing the genomes of 1000 actinobacteria strains.</title>
        <authorList>
            <person name="Klenk H.-P."/>
        </authorList>
    </citation>
    <scope>NUCLEOTIDE SEQUENCE [LARGE SCALE GENOMIC DNA]</scope>
    <source>
        <strain evidence="1 2">DSM 18082</strain>
    </source>
</reference>
<dbReference type="Gene3D" id="3.40.960.10">
    <property type="entry name" value="VSR Endonuclease"/>
    <property type="match status" value="1"/>
</dbReference>
<name>A0A542ZKY2_9MICO</name>
<organism evidence="1 2">
    <name type="scientific">Oryzihumus leptocrescens</name>
    <dbReference type="NCBI Taxonomy" id="297536"/>
    <lineage>
        <taxon>Bacteria</taxon>
        <taxon>Bacillati</taxon>
        <taxon>Actinomycetota</taxon>
        <taxon>Actinomycetes</taxon>
        <taxon>Micrococcales</taxon>
        <taxon>Intrasporangiaceae</taxon>
        <taxon>Oryzihumus</taxon>
    </lineage>
</organism>
<dbReference type="Proteomes" id="UP000319514">
    <property type="component" value="Unassembled WGS sequence"/>
</dbReference>
<accession>A0A542ZKY2</accession>
<evidence type="ECO:0000313" key="2">
    <source>
        <dbReference type="Proteomes" id="UP000319514"/>
    </source>
</evidence>
<dbReference type="InterPro" id="IPR011335">
    <property type="entry name" value="Restrct_endonuc-II-like"/>
</dbReference>
<protein>
    <recommendedName>
        <fullName evidence="3">Very-short-patch-repair endonuclease</fullName>
    </recommendedName>
</protein>
<dbReference type="OrthoDB" id="4310518at2"/>
<evidence type="ECO:0000313" key="1">
    <source>
        <dbReference type="EMBL" id="TQL61011.1"/>
    </source>
</evidence>
<sequence length="289" mass="32053">MFPSDVWESLHRATCLPARDVLAQLGAAQLKQALAAGLLECPAPGWYALPRVRPTLALAKARRAVLSHQSAAEHHGLDLITRPGAVHLTVPRGRNQRDKDVVLHRTSDRLDLRAGVTDVLETVLDCARTLPFAEALVVADSALRDRRITGEELQRAADRLTGRGARMARRVARWASALSGSAMETLVRAAMIEGRVTGWVEQHLIEAGGVRHRTDFAFPARRVVVEAEGYAFHAGVREFANDCARYNRLVAAGWTVVRVTWRDLDDPERLCALLRTVLRRRPRPQVLTL</sequence>
<gene>
    <name evidence="1" type="ORF">FB474_2415</name>
</gene>
<dbReference type="EMBL" id="VFOQ01000001">
    <property type="protein sequence ID" value="TQL61011.1"/>
    <property type="molecule type" value="Genomic_DNA"/>
</dbReference>
<dbReference type="RefSeq" id="WP_141788846.1">
    <property type="nucleotide sequence ID" value="NZ_BAAAKX010000007.1"/>
</dbReference>
<evidence type="ECO:0008006" key="3">
    <source>
        <dbReference type="Google" id="ProtNLM"/>
    </source>
</evidence>